<dbReference type="PANTHER" id="PTHR23241">
    <property type="entry name" value="LATE EMBRYOGENESIS ABUNDANT PLANTS LEA-RELATED"/>
    <property type="match status" value="1"/>
</dbReference>
<gene>
    <name evidence="7" type="ORF">CANTEDRAFT_109025</name>
</gene>
<dbReference type="Proteomes" id="UP000000707">
    <property type="component" value="Unassembled WGS sequence"/>
</dbReference>
<evidence type="ECO:0000313" key="7">
    <source>
        <dbReference type="EMBL" id="EGV61452.1"/>
    </source>
</evidence>
<evidence type="ECO:0000256" key="1">
    <source>
        <dbReference type="ARBA" id="ARBA00004370"/>
    </source>
</evidence>
<sequence length="164" mass="18074">MLSKLGLNTRAPYHLMIYSIAFGGSAFYSFFASPIAFKVLKREEFGVLQNSVFPYYFLGQTIAPGLLALTTPLTLCPFTSTLLVLSTVSSAINLFYLLPVCKDIKEKRLKLIEVGLDSIDGEPTEDFKKLTKSFGIHHGLSLLANFTSIVTLGVYGLVLSKRLI</sequence>
<dbReference type="OrthoDB" id="1641132at2759"/>
<evidence type="ECO:0000256" key="5">
    <source>
        <dbReference type="SAM" id="Phobius"/>
    </source>
</evidence>
<dbReference type="GeneID" id="18246078"/>
<accession>G3BAN4</accession>
<organism evidence="8">
    <name type="scientific">Candida tenuis (strain ATCC 10573 / BCRC 21748 / CBS 615 / JCM 9827 / NBRC 10315 / NRRL Y-1498 / VKM Y-70)</name>
    <name type="common">Yeast</name>
    <name type="synonym">Yamadazyma tenuis</name>
    <dbReference type="NCBI Taxonomy" id="590646"/>
    <lineage>
        <taxon>Eukaryota</taxon>
        <taxon>Fungi</taxon>
        <taxon>Dikarya</taxon>
        <taxon>Ascomycota</taxon>
        <taxon>Saccharomycotina</taxon>
        <taxon>Pichiomycetes</taxon>
        <taxon>Debaryomycetaceae</taxon>
        <taxon>Yamadazyma</taxon>
    </lineage>
</organism>
<feature type="transmembrane region" description="Helical" evidence="5">
    <location>
        <begin position="81"/>
        <end position="101"/>
    </location>
</feature>
<keyword evidence="3 5" id="KW-1133">Transmembrane helix</keyword>
<feature type="domain" description="TMEM205-like" evidence="6">
    <location>
        <begin position="17"/>
        <end position="108"/>
    </location>
</feature>
<dbReference type="eggNOG" id="ENOG502S0PF">
    <property type="taxonomic scope" value="Eukaryota"/>
</dbReference>
<evidence type="ECO:0000256" key="4">
    <source>
        <dbReference type="ARBA" id="ARBA00023136"/>
    </source>
</evidence>
<evidence type="ECO:0000259" key="6">
    <source>
        <dbReference type="Pfam" id="PF13664"/>
    </source>
</evidence>
<evidence type="ECO:0000256" key="3">
    <source>
        <dbReference type="ARBA" id="ARBA00022989"/>
    </source>
</evidence>
<dbReference type="HOGENOM" id="CLU_094297_2_0_1"/>
<keyword evidence="8" id="KW-1185">Reference proteome</keyword>
<feature type="transmembrane region" description="Helical" evidence="5">
    <location>
        <begin position="52"/>
        <end position="75"/>
    </location>
</feature>
<comment type="subcellular location">
    <subcellularLocation>
        <location evidence="1">Membrane</location>
    </subcellularLocation>
</comment>
<proteinExistence type="predicted"/>
<protein>
    <recommendedName>
        <fullName evidence="6">TMEM205-like domain-containing protein</fullName>
    </recommendedName>
</protein>
<feature type="transmembrane region" description="Helical" evidence="5">
    <location>
        <begin position="15"/>
        <end position="40"/>
    </location>
</feature>
<dbReference type="STRING" id="590646.G3BAN4"/>
<dbReference type="RefSeq" id="XP_006687622.1">
    <property type="nucleotide sequence ID" value="XM_006687559.1"/>
</dbReference>
<reference evidence="7 8" key="1">
    <citation type="journal article" date="2011" name="Proc. Natl. Acad. Sci. U.S.A.">
        <title>Comparative genomics of xylose-fermenting fungi for enhanced biofuel production.</title>
        <authorList>
            <person name="Wohlbach D.J."/>
            <person name="Kuo A."/>
            <person name="Sato T.K."/>
            <person name="Potts K.M."/>
            <person name="Salamov A.A."/>
            <person name="LaButti K.M."/>
            <person name="Sun H."/>
            <person name="Clum A."/>
            <person name="Pangilinan J.L."/>
            <person name="Lindquist E.A."/>
            <person name="Lucas S."/>
            <person name="Lapidus A."/>
            <person name="Jin M."/>
            <person name="Gunawan C."/>
            <person name="Balan V."/>
            <person name="Dale B.E."/>
            <person name="Jeffries T.W."/>
            <person name="Zinkel R."/>
            <person name="Barry K.W."/>
            <person name="Grigoriev I.V."/>
            <person name="Gasch A.P."/>
        </authorList>
    </citation>
    <scope>NUCLEOTIDE SEQUENCE [LARGE SCALE GENOMIC DNA]</scope>
    <source>
        <strain evidence="8">ATCC 10573 / BCRC 21748 / CBS 615 / JCM 9827 / NBRC 10315 / NRRL Y-1498 / VKM Y-70</strain>
    </source>
</reference>
<dbReference type="GO" id="GO:0016020">
    <property type="term" value="C:membrane"/>
    <property type="evidence" value="ECO:0007669"/>
    <property type="project" value="UniProtKB-SubCell"/>
</dbReference>
<evidence type="ECO:0000313" key="8">
    <source>
        <dbReference type="Proteomes" id="UP000000707"/>
    </source>
</evidence>
<evidence type="ECO:0000256" key="2">
    <source>
        <dbReference type="ARBA" id="ARBA00022692"/>
    </source>
</evidence>
<keyword evidence="4 5" id="KW-0472">Membrane</keyword>
<dbReference type="KEGG" id="cten:18246078"/>
<dbReference type="AlphaFoldDB" id="G3BAN4"/>
<dbReference type="InterPro" id="IPR053009">
    <property type="entry name" value="Xanthocillin_Biosynth-Assoc"/>
</dbReference>
<feature type="transmembrane region" description="Helical" evidence="5">
    <location>
        <begin position="139"/>
        <end position="158"/>
    </location>
</feature>
<keyword evidence="2 5" id="KW-0812">Transmembrane</keyword>
<name>G3BAN4_CANTC</name>
<dbReference type="InterPro" id="IPR025423">
    <property type="entry name" value="TMEM205-like"/>
</dbReference>
<dbReference type="EMBL" id="GL996527">
    <property type="protein sequence ID" value="EGV61452.1"/>
    <property type="molecule type" value="Genomic_DNA"/>
</dbReference>
<dbReference type="Pfam" id="PF13664">
    <property type="entry name" value="DUF4149"/>
    <property type="match status" value="1"/>
</dbReference>
<dbReference type="PANTHER" id="PTHR23241:SF102">
    <property type="entry name" value="LD23009P"/>
    <property type="match status" value="1"/>
</dbReference>